<keyword evidence="3" id="KW-1185">Reference proteome</keyword>
<dbReference type="Gene3D" id="3.40.50.150">
    <property type="entry name" value="Vaccinia Virus protein VP39"/>
    <property type="match status" value="1"/>
</dbReference>
<organism evidence="2 3">
    <name type="scientific">Ramlibacter pinisoli</name>
    <dbReference type="NCBI Taxonomy" id="2682844"/>
    <lineage>
        <taxon>Bacteria</taxon>
        <taxon>Pseudomonadati</taxon>
        <taxon>Pseudomonadota</taxon>
        <taxon>Betaproteobacteria</taxon>
        <taxon>Burkholderiales</taxon>
        <taxon>Comamonadaceae</taxon>
        <taxon>Ramlibacter</taxon>
    </lineage>
</organism>
<evidence type="ECO:0000313" key="2">
    <source>
        <dbReference type="EMBL" id="MVQ30897.1"/>
    </source>
</evidence>
<evidence type="ECO:0000313" key="3">
    <source>
        <dbReference type="Proteomes" id="UP000469385"/>
    </source>
</evidence>
<dbReference type="GO" id="GO:0006596">
    <property type="term" value="P:polyamine biosynthetic process"/>
    <property type="evidence" value="ECO:0007669"/>
    <property type="project" value="UniProtKB-KW"/>
</dbReference>
<dbReference type="EMBL" id="WSEL01000009">
    <property type="protein sequence ID" value="MVQ30897.1"/>
    <property type="molecule type" value="Genomic_DNA"/>
</dbReference>
<accession>A0A6N8IVQ1</accession>
<protein>
    <submittedName>
        <fullName evidence="2">Spermidine synthase</fullName>
    </submittedName>
</protein>
<dbReference type="RefSeq" id="WP_157399001.1">
    <property type="nucleotide sequence ID" value="NZ_WSEL01000009.1"/>
</dbReference>
<dbReference type="Proteomes" id="UP000469385">
    <property type="component" value="Unassembled WGS sequence"/>
</dbReference>
<proteinExistence type="predicted"/>
<dbReference type="CDD" id="cd02440">
    <property type="entry name" value="AdoMet_MTases"/>
    <property type="match status" value="1"/>
</dbReference>
<keyword evidence="1" id="KW-0620">Polyamine biosynthesis</keyword>
<evidence type="ECO:0000256" key="1">
    <source>
        <dbReference type="ARBA" id="ARBA00023115"/>
    </source>
</evidence>
<name>A0A6N8IVQ1_9BURK</name>
<comment type="caution">
    <text evidence="2">The sequence shown here is derived from an EMBL/GenBank/DDBJ whole genome shotgun (WGS) entry which is preliminary data.</text>
</comment>
<sequence>MAIDITETDGLRLLRLGGTPWCQGAMRLDAPDQLELEYAVRMFGWLLFHDPGRLAGKHLVTLGLGAGSLTRFAHRVLGMQSTAVEIDAQVIDACRTHFQLPPDGHGLHVVHADAREFIAQARHQRSIDVLLVDAYDATVDKPVLDTEAFHADCRGRLREGGTVAINLVGDALDLRGSVARIRTGLRPTTVWQFPPTAAGNVVVIAHCGDMPADDLLAARAATIEQRWGLPAPAWLAMARRTPGPVQPTR</sequence>
<dbReference type="SUPFAM" id="SSF53335">
    <property type="entry name" value="S-adenosyl-L-methionine-dependent methyltransferases"/>
    <property type="match status" value="1"/>
</dbReference>
<dbReference type="AlphaFoldDB" id="A0A6N8IVQ1"/>
<gene>
    <name evidence="2" type="ORF">GON04_15665</name>
</gene>
<dbReference type="PANTHER" id="PTHR43317">
    <property type="entry name" value="THERMOSPERMINE SYNTHASE ACAULIS5"/>
    <property type="match status" value="1"/>
</dbReference>
<reference evidence="2 3" key="1">
    <citation type="submission" date="2019-12" db="EMBL/GenBank/DDBJ databases">
        <authorList>
            <person name="Huq M.A."/>
        </authorList>
    </citation>
    <scope>NUCLEOTIDE SEQUENCE [LARGE SCALE GENOMIC DNA]</scope>
    <source>
        <strain evidence="2 3">MAH-25</strain>
    </source>
</reference>
<dbReference type="PANTHER" id="PTHR43317:SF1">
    <property type="entry name" value="THERMOSPERMINE SYNTHASE ACAULIS5"/>
    <property type="match status" value="1"/>
</dbReference>
<dbReference type="InterPro" id="IPR029063">
    <property type="entry name" value="SAM-dependent_MTases_sf"/>
</dbReference>
<dbReference type="NCBIfam" id="NF037959">
    <property type="entry name" value="MFS_SpdSyn"/>
    <property type="match status" value="1"/>
</dbReference>